<evidence type="ECO:0000313" key="4">
    <source>
        <dbReference type="Proteomes" id="UP001523392"/>
    </source>
</evidence>
<dbReference type="Pfam" id="PF03401">
    <property type="entry name" value="TctC"/>
    <property type="match status" value="1"/>
</dbReference>
<dbReference type="SUPFAM" id="SSF53850">
    <property type="entry name" value="Periplasmic binding protein-like II"/>
    <property type="match status" value="1"/>
</dbReference>
<reference evidence="3 4" key="1">
    <citation type="submission" date="2021-12" db="EMBL/GenBank/DDBJ databases">
        <title>Siccirubricoccus leaddurans sp. nov., a high concentration Zn2+ tolerance bacterium.</title>
        <authorList>
            <person name="Cao Y."/>
        </authorList>
    </citation>
    <scope>NUCLEOTIDE SEQUENCE [LARGE SCALE GENOMIC DNA]</scope>
    <source>
        <strain evidence="3 4">KC 17139</strain>
    </source>
</reference>
<dbReference type="RefSeq" id="WP_252954236.1">
    <property type="nucleotide sequence ID" value="NZ_JAFIRR010000099.1"/>
</dbReference>
<evidence type="ECO:0000256" key="1">
    <source>
        <dbReference type="ARBA" id="ARBA00006987"/>
    </source>
</evidence>
<dbReference type="Proteomes" id="UP001523392">
    <property type="component" value="Unassembled WGS sequence"/>
</dbReference>
<feature type="chain" id="PRO_5046860712" evidence="2">
    <location>
        <begin position="24"/>
        <end position="323"/>
    </location>
</feature>
<dbReference type="PANTHER" id="PTHR42928">
    <property type="entry name" value="TRICARBOXYLATE-BINDING PROTEIN"/>
    <property type="match status" value="1"/>
</dbReference>
<proteinExistence type="inferred from homology"/>
<dbReference type="InterPro" id="IPR005064">
    <property type="entry name" value="BUG"/>
</dbReference>
<feature type="signal peptide" evidence="2">
    <location>
        <begin position="1"/>
        <end position="23"/>
    </location>
</feature>
<evidence type="ECO:0000313" key="3">
    <source>
        <dbReference type="EMBL" id="MCO6417598.1"/>
    </source>
</evidence>
<dbReference type="InterPro" id="IPR042100">
    <property type="entry name" value="Bug_dom1"/>
</dbReference>
<dbReference type="PIRSF" id="PIRSF017082">
    <property type="entry name" value="YflP"/>
    <property type="match status" value="1"/>
</dbReference>
<name>A0ABT1D6N1_9PROT</name>
<dbReference type="Gene3D" id="3.40.190.150">
    <property type="entry name" value="Bordetella uptake gene, domain 1"/>
    <property type="match status" value="1"/>
</dbReference>
<sequence>MQRRLILASAGLLATPGLLRAQAAYPNARPVRIIMPSTPGTPQDFYARSLGEHWSRTLGGTFVVENRPGASGTIGLAHVANSPPDGYTLTFNSNTAQTIAPQVMRDPGFEALKSFAPIMLAYKYGMFLLITPSIPARNTQEFLAWARAKRTGVNMASVGLGSGGQLMGERVKLRGGFPAEPIHYRGSPPALLAVAQGECDYIMDNVGASAPLRREGRLRGLALTGRNRAPDSPEIPLLSEEGLPGFDEEIWFGVSAPAGTPPRIIAMLNAEANRWLASEDIRRRMAGFSHEPMGGSPEDFASFAARDMAVWASVVKETGVRAE</sequence>
<organism evidence="3 4">
    <name type="scientific">Siccirubricoccus soli</name>
    <dbReference type="NCBI Taxonomy" id="2899147"/>
    <lineage>
        <taxon>Bacteria</taxon>
        <taxon>Pseudomonadati</taxon>
        <taxon>Pseudomonadota</taxon>
        <taxon>Alphaproteobacteria</taxon>
        <taxon>Acetobacterales</taxon>
        <taxon>Roseomonadaceae</taxon>
        <taxon>Siccirubricoccus</taxon>
    </lineage>
</organism>
<comment type="caution">
    <text evidence="3">The sequence shown here is derived from an EMBL/GenBank/DDBJ whole genome shotgun (WGS) entry which is preliminary data.</text>
</comment>
<keyword evidence="4" id="KW-1185">Reference proteome</keyword>
<accession>A0ABT1D6N1</accession>
<keyword evidence="2" id="KW-0732">Signal</keyword>
<dbReference type="PANTHER" id="PTHR42928:SF5">
    <property type="entry name" value="BLR1237 PROTEIN"/>
    <property type="match status" value="1"/>
</dbReference>
<gene>
    <name evidence="3" type="ORF">JYK14_15720</name>
</gene>
<evidence type="ECO:0000256" key="2">
    <source>
        <dbReference type="SAM" id="SignalP"/>
    </source>
</evidence>
<protein>
    <submittedName>
        <fullName evidence="3">Tripartite tricarboxylate transporter substrate binding protein</fullName>
    </submittedName>
</protein>
<dbReference type="Gene3D" id="3.40.190.10">
    <property type="entry name" value="Periplasmic binding protein-like II"/>
    <property type="match status" value="1"/>
</dbReference>
<comment type="similarity">
    <text evidence="1">Belongs to the UPF0065 (bug) family.</text>
</comment>
<dbReference type="CDD" id="cd07012">
    <property type="entry name" value="PBP2_Bug_TTT"/>
    <property type="match status" value="1"/>
</dbReference>
<dbReference type="EMBL" id="JAFIRR010000099">
    <property type="protein sequence ID" value="MCO6417598.1"/>
    <property type="molecule type" value="Genomic_DNA"/>
</dbReference>